<dbReference type="OrthoDB" id="3767534at2759"/>
<comment type="similarity">
    <text evidence="3">Belongs to the RBT5 family.</text>
</comment>
<feature type="binding site" description="axial binding residue" evidence="9">
    <location>
        <position position="49"/>
    </location>
    <ligand>
        <name>heme</name>
        <dbReference type="ChEBI" id="CHEBI:30413"/>
    </ligand>
    <ligandPart>
        <name>Fe</name>
        <dbReference type="ChEBI" id="CHEBI:18248"/>
    </ligandPart>
</feature>
<keyword evidence="9" id="KW-0479">Metal-binding</keyword>
<accession>A0A395J0B8</accession>
<dbReference type="SMART" id="SM00747">
    <property type="entry name" value="CFEM"/>
    <property type="match status" value="1"/>
</dbReference>
<comment type="caution">
    <text evidence="9">Lacks conserved residue(s) required for the propagation of feature annotation.</text>
</comment>
<name>A0A395J0B8_9HELO</name>
<evidence type="ECO:0000256" key="2">
    <source>
        <dbReference type="ARBA" id="ARBA00004613"/>
    </source>
</evidence>
<dbReference type="Proteomes" id="UP000249056">
    <property type="component" value="Unassembled WGS sequence"/>
</dbReference>
<dbReference type="AlphaFoldDB" id="A0A395J0B8"/>
<evidence type="ECO:0000256" key="3">
    <source>
        <dbReference type="ARBA" id="ARBA00010031"/>
    </source>
</evidence>
<keyword evidence="5" id="KW-0336">GPI-anchor</keyword>
<keyword evidence="8" id="KW-0449">Lipoprotein</keyword>
<evidence type="ECO:0000313" key="13">
    <source>
        <dbReference type="Proteomes" id="UP000249056"/>
    </source>
</evidence>
<keyword evidence="13" id="KW-1185">Reference proteome</keyword>
<feature type="domain" description="CFEM" evidence="11">
    <location>
        <begin position="3"/>
        <end position="116"/>
    </location>
</feature>
<evidence type="ECO:0000256" key="10">
    <source>
        <dbReference type="SAM" id="SignalP"/>
    </source>
</evidence>
<feature type="signal peptide" evidence="10">
    <location>
        <begin position="1"/>
        <end position="18"/>
    </location>
</feature>
<dbReference type="EMBL" id="QKRW01000008">
    <property type="protein sequence ID" value="RAL65851.1"/>
    <property type="molecule type" value="Genomic_DNA"/>
</dbReference>
<keyword evidence="9" id="KW-0408">Iron</keyword>
<evidence type="ECO:0000256" key="8">
    <source>
        <dbReference type="ARBA" id="ARBA00023288"/>
    </source>
</evidence>
<evidence type="ECO:0000256" key="9">
    <source>
        <dbReference type="PROSITE-ProRule" id="PRU01356"/>
    </source>
</evidence>
<keyword evidence="6 10" id="KW-0732">Signal</keyword>
<keyword evidence="5" id="KW-0472">Membrane</keyword>
<evidence type="ECO:0000256" key="5">
    <source>
        <dbReference type="ARBA" id="ARBA00022622"/>
    </source>
</evidence>
<feature type="disulfide bond" evidence="9">
    <location>
        <begin position="45"/>
        <end position="52"/>
    </location>
</feature>
<dbReference type="PROSITE" id="PS52012">
    <property type="entry name" value="CFEM"/>
    <property type="match status" value="1"/>
</dbReference>
<evidence type="ECO:0000256" key="4">
    <source>
        <dbReference type="ARBA" id="ARBA00022525"/>
    </source>
</evidence>
<dbReference type="InterPro" id="IPR008427">
    <property type="entry name" value="Extracellular_membr_CFEM_dom"/>
</dbReference>
<evidence type="ECO:0000256" key="1">
    <source>
        <dbReference type="ARBA" id="ARBA00004589"/>
    </source>
</evidence>
<keyword evidence="5" id="KW-0325">Glycoprotein</keyword>
<sequence length="175" mass="16722">MQFTYTALFTLFASVAYSQSVASEVAQLPSCALSCLATAATNAGCGLTDYACQCGDAKDAITKSGTPCIVAACSASDVLSVSKITTQICVLQDSAGSSSSSPSSTSSASSSAASNISSATGSSIASVTSSASSVTSSLKSSATSATATTVSTAAGNRVAAAGVAVGAGFLAAFAL</sequence>
<protein>
    <recommendedName>
        <fullName evidence="11">CFEM domain-containing protein</fullName>
    </recommendedName>
</protein>
<feature type="chain" id="PRO_5017338726" description="CFEM domain-containing protein" evidence="10">
    <location>
        <begin position="19"/>
        <end position="175"/>
    </location>
</feature>
<keyword evidence="7 9" id="KW-1015">Disulfide bond</keyword>
<evidence type="ECO:0000256" key="7">
    <source>
        <dbReference type="ARBA" id="ARBA00023157"/>
    </source>
</evidence>
<dbReference type="GO" id="GO:0005576">
    <property type="term" value="C:extracellular region"/>
    <property type="evidence" value="ECO:0007669"/>
    <property type="project" value="UniProtKB-SubCell"/>
</dbReference>
<evidence type="ECO:0000313" key="12">
    <source>
        <dbReference type="EMBL" id="RAL65851.1"/>
    </source>
</evidence>
<dbReference type="GO" id="GO:0098552">
    <property type="term" value="C:side of membrane"/>
    <property type="evidence" value="ECO:0007669"/>
    <property type="project" value="UniProtKB-KW"/>
</dbReference>
<dbReference type="Pfam" id="PF05730">
    <property type="entry name" value="CFEM"/>
    <property type="match status" value="1"/>
</dbReference>
<evidence type="ECO:0000259" key="11">
    <source>
        <dbReference type="PROSITE" id="PS52012"/>
    </source>
</evidence>
<comment type="caution">
    <text evidence="12">The sequence shown here is derived from an EMBL/GenBank/DDBJ whole genome shotgun (WGS) entry which is preliminary data.</text>
</comment>
<organism evidence="12 13">
    <name type="scientific">Monilinia fructigena</name>
    <dbReference type="NCBI Taxonomy" id="38457"/>
    <lineage>
        <taxon>Eukaryota</taxon>
        <taxon>Fungi</taxon>
        <taxon>Dikarya</taxon>
        <taxon>Ascomycota</taxon>
        <taxon>Pezizomycotina</taxon>
        <taxon>Leotiomycetes</taxon>
        <taxon>Helotiales</taxon>
        <taxon>Sclerotiniaceae</taxon>
        <taxon>Monilinia</taxon>
    </lineage>
</organism>
<gene>
    <name evidence="12" type="ORF">DID88_005514</name>
</gene>
<reference evidence="12 13" key="1">
    <citation type="submission" date="2018-06" db="EMBL/GenBank/DDBJ databases">
        <title>Genome Sequence of the Brown Rot Fungal Pathogen Monilinia fructigena.</title>
        <authorList>
            <person name="Landi L."/>
            <person name="De Miccolis Angelini R.M."/>
            <person name="Pollastro S."/>
            <person name="Abate D."/>
            <person name="Faretra F."/>
            <person name="Romanazzi G."/>
        </authorList>
    </citation>
    <scope>NUCLEOTIDE SEQUENCE [LARGE SCALE GENOMIC DNA]</scope>
    <source>
        <strain evidence="12 13">Mfrg269</strain>
    </source>
</reference>
<evidence type="ECO:0000256" key="6">
    <source>
        <dbReference type="ARBA" id="ARBA00022729"/>
    </source>
</evidence>
<keyword evidence="9" id="KW-0349">Heme</keyword>
<dbReference type="GO" id="GO:0046872">
    <property type="term" value="F:metal ion binding"/>
    <property type="evidence" value="ECO:0007669"/>
    <property type="project" value="UniProtKB-UniRule"/>
</dbReference>
<keyword evidence="4" id="KW-0964">Secreted</keyword>
<comment type="subcellular location">
    <subcellularLocation>
        <location evidence="1">Membrane</location>
        <topology evidence="1">Lipid-anchor</topology>
        <topology evidence="1">GPI-anchor</topology>
    </subcellularLocation>
    <subcellularLocation>
        <location evidence="2">Secreted</location>
    </subcellularLocation>
</comment>
<proteinExistence type="inferred from homology"/>